<dbReference type="AlphaFoldDB" id="D2S3B9"/>
<evidence type="ECO:0000259" key="2">
    <source>
        <dbReference type="Pfam" id="PF24271"/>
    </source>
</evidence>
<dbReference type="Gene3D" id="1.10.10.10">
    <property type="entry name" value="Winged helix-like DNA-binding domain superfamily/Winged helix DNA-binding domain"/>
    <property type="match status" value="1"/>
</dbReference>
<dbReference type="InterPro" id="IPR036388">
    <property type="entry name" value="WH-like_DNA-bd_sf"/>
</dbReference>
<dbReference type="HOGENOM" id="CLU_076272_0_0_2"/>
<dbReference type="GO" id="GO:0003700">
    <property type="term" value="F:DNA-binding transcription factor activity"/>
    <property type="evidence" value="ECO:0007669"/>
    <property type="project" value="InterPro"/>
</dbReference>
<dbReference type="InterPro" id="IPR036390">
    <property type="entry name" value="WH_DNA-bd_sf"/>
</dbReference>
<dbReference type="Pfam" id="PF24271">
    <property type="entry name" value="HVO_2833_C"/>
    <property type="match status" value="1"/>
</dbReference>
<dbReference type="eggNOG" id="arCOG04518">
    <property type="taxonomic scope" value="Archaea"/>
</dbReference>
<geneLocation type="plasmid" evidence="3 4">
    <name>pHTUR04</name>
</geneLocation>
<dbReference type="InterPro" id="IPR056528">
    <property type="entry name" value="HVO_2833_C"/>
</dbReference>
<protein>
    <submittedName>
        <fullName evidence="3">Uncharacterized protein</fullName>
    </submittedName>
</protein>
<dbReference type="SUPFAM" id="SSF46785">
    <property type="entry name" value="Winged helix' DNA-binding domain"/>
    <property type="match status" value="2"/>
</dbReference>
<dbReference type="EMBL" id="CP001864">
    <property type="protein sequence ID" value="ADB63866.1"/>
    <property type="molecule type" value="Genomic_DNA"/>
</dbReference>
<feature type="domain" description="HVO-2833 C-terminal" evidence="2">
    <location>
        <begin position="192"/>
        <end position="309"/>
    </location>
</feature>
<dbReference type="Proteomes" id="UP000001903">
    <property type="component" value="Plasmid pHTUR04"/>
</dbReference>
<dbReference type="InterPro" id="IPR000835">
    <property type="entry name" value="HTH_MarR-typ"/>
</dbReference>
<feature type="domain" description="HTH marR-type" evidence="1">
    <location>
        <begin position="12"/>
        <end position="59"/>
    </location>
</feature>
<sequence length="313" mass="35921">MLCYTVLRSSELEVLATIERGDTIADLANRLEYSESYVSRVVADLAAKNLLYTDRDGRRKRVRPSDSRAVETYRDLVRQYSHVDFPELLTGKTLEACYYLDRPRTVADIAERSDNYRNTVNRVLGSLRDRGIVGTDDGRYGFNGDFDRLHEFARALVHHLHRQRLEAVAPSGTILWEDHDEFLAQTATEVDADGFHETGLARFAAFGLQFLLPNRRYYFYSEGLESIPPADLCCHTLLIDDDTRHRSYCLLLLSRVDVDEDDLRERAATYGLEDEIDALHRYLETGGDVRNAHLPEWSEFRELAADYEVTLSA</sequence>
<evidence type="ECO:0000259" key="1">
    <source>
        <dbReference type="Pfam" id="PF12802"/>
    </source>
</evidence>
<evidence type="ECO:0000313" key="3">
    <source>
        <dbReference type="EMBL" id="ADB63866.1"/>
    </source>
</evidence>
<gene>
    <name evidence="3" type="ordered locus">Htur_5235</name>
</gene>
<name>D2S3B9_HALTV</name>
<organism evidence="3 4">
    <name type="scientific">Haloterrigena turkmenica (strain ATCC 51198 / DSM 5511 / JCM 9101 / NCIMB 13204 / VKM B-1734 / 4k)</name>
    <name type="common">Halococcus turkmenicus</name>
    <dbReference type="NCBI Taxonomy" id="543526"/>
    <lineage>
        <taxon>Archaea</taxon>
        <taxon>Methanobacteriati</taxon>
        <taxon>Methanobacteriota</taxon>
        <taxon>Stenosarchaea group</taxon>
        <taxon>Halobacteria</taxon>
        <taxon>Halobacteriales</taxon>
        <taxon>Natrialbaceae</taxon>
        <taxon>Haloterrigena</taxon>
    </lineage>
</organism>
<dbReference type="Pfam" id="PF12802">
    <property type="entry name" value="MarR_2"/>
    <property type="match status" value="1"/>
</dbReference>
<dbReference type="KEGG" id="htu:Htur_5235"/>
<evidence type="ECO:0000313" key="4">
    <source>
        <dbReference type="Proteomes" id="UP000001903"/>
    </source>
</evidence>
<keyword evidence="3" id="KW-0614">Plasmid</keyword>
<proteinExistence type="predicted"/>
<reference evidence="3 4" key="1">
    <citation type="journal article" date="2010" name="Stand. Genomic Sci.">
        <title>Complete genome sequence of Haloterrigena turkmenica type strain (4k).</title>
        <authorList>
            <person name="Saunders E."/>
            <person name="Tindall B.J."/>
            <person name="Fahnrich R."/>
            <person name="Lapidus A."/>
            <person name="Copeland A."/>
            <person name="Del Rio T.G."/>
            <person name="Lucas S."/>
            <person name="Chen F."/>
            <person name="Tice H."/>
            <person name="Cheng J.F."/>
            <person name="Han C."/>
            <person name="Detter J.C."/>
            <person name="Bruce D."/>
            <person name="Goodwin L."/>
            <person name="Chain P."/>
            <person name="Pitluck S."/>
            <person name="Pati A."/>
            <person name="Ivanova N."/>
            <person name="Mavromatis K."/>
            <person name="Chen A."/>
            <person name="Palaniappan K."/>
            <person name="Land M."/>
            <person name="Hauser L."/>
            <person name="Chang Y.J."/>
            <person name="Jeffries C.D."/>
            <person name="Brettin T."/>
            <person name="Rohde M."/>
            <person name="Goker M."/>
            <person name="Bristow J."/>
            <person name="Eisen J.A."/>
            <person name="Markowitz V."/>
            <person name="Hugenholtz P."/>
            <person name="Klenk H.P."/>
            <person name="Kyrpides N.C."/>
        </authorList>
    </citation>
    <scope>NUCLEOTIDE SEQUENCE [LARGE SCALE GENOMIC DNA]</scope>
    <source>
        <strain evidence="4">ATCC 51198 / DSM 5511 / JCM 9101 / NCIMB 13204 / VKM B-1734 / 4k</strain>
    </source>
</reference>
<keyword evidence="4" id="KW-1185">Reference proteome</keyword>
<accession>D2S3B9</accession>